<dbReference type="GO" id="GO:0016491">
    <property type="term" value="F:oxidoreductase activity"/>
    <property type="evidence" value="ECO:0007669"/>
    <property type="project" value="UniProtKB-KW"/>
</dbReference>
<dbReference type="InterPro" id="IPR016166">
    <property type="entry name" value="FAD-bd_PCMH"/>
</dbReference>
<keyword evidence="3" id="KW-0732">Signal</keyword>
<dbReference type="AlphaFoldDB" id="A0AAJ0MK47"/>
<evidence type="ECO:0000313" key="5">
    <source>
        <dbReference type="EMBL" id="KAK3363439.1"/>
    </source>
</evidence>
<reference evidence="5" key="1">
    <citation type="journal article" date="2023" name="Mol. Phylogenet. Evol.">
        <title>Genome-scale phylogeny and comparative genomics of the fungal order Sordariales.</title>
        <authorList>
            <person name="Hensen N."/>
            <person name="Bonometti L."/>
            <person name="Westerberg I."/>
            <person name="Brannstrom I.O."/>
            <person name="Guillou S."/>
            <person name="Cros-Aarteil S."/>
            <person name="Calhoun S."/>
            <person name="Haridas S."/>
            <person name="Kuo A."/>
            <person name="Mondo S."/>
            <person name="Pangilinan J."/>
            <person name="Riley R."/>
            <person name="LaButti K."/>
            <person name="Andreopoulos B."/>
            <person name="Lipzen A."/>
            <person name="Chen C."/>
            <person name="Yan M."/>
            <person name="Daum C."/>
            <person name="Ng V."/>
            <person name="Clum A."/>
            <person name="Steindorff A."/>
            <person name="Ohm R.A."/>
            <person name="Martin F."/>
            <person name="Silar P."/>
            <person name="Natvig D.O."/>
            <person name="Lalanne C."/>
            <person name="Gautier V."/>
            <person name="Ament-Velasquez S.L."/>
            <person name="Kruys A."/>
            <person name="Hutchinson M.I."/>
            <person name="Powell A.J."/>
            <person name="Barry K."/>
            <person name="Miller A.N."/>
            <person name="Grigoriev I.V."/>
            <person name="Debuchy R."/>
            <person name="Gladieux P."/>
            <person name="Hiltunen Thoren M."/>
            <person name="Johannesson H."/>
        </authorList>
    </citation>
    <scope>NUCLEOTIDE SEQUENCE</scope>
    <source>
        <strain evidence="5">CBS 955.72</strain>
    </source>
</reference>
<accession>A0AAJ0MK47</accession>
<dbReference type="PANTHER" id="PTHR13878">
    <property type="entry name" value="GULONOLACTONE OXIDASE"/>
    <property type="match status" value="1"/>
</dbReference>
<feature type="domain" description="FAD-binding PCMH-type" evidence="4">
    <location>
        <begin position="126"/>
        <end position="308"/>
    </location>
</feature>
<comment type="caution">
    <text evidence="5">The sequence shown here is derived from an EMBL/GenBank/DDBJ whole genome shotgun (WGS) entry which is preliminary data.</text>
</comment>
<dbReference type="InterPro" id="IPR050432">
    <property type="entry name" value="FAD-linked_Oxidoreductases_BP"/>
</dbReference>
<comment type="similarity">
    <text evidence="1">Belongs to the oxygen-dependent FAD-linked oxidoreductase family.</text>
</comment>
<evidence type="ECO:0000313" key="6">
    <source>
        <dbReference type="Proteomes" id="UP001275084"/>
    </source>
</evidence>
<dbReference type="InterPro" id="IPR012951">
    <property type="entry name" value="BBE"/>
</dbReference>
<keyword evidence="2" id="KW-0560">Oxidoreductase</keyword>
<evidence type="ECO:0000256" key="1">
    <source>
        <dbReference type="ARBA" id="ARBA00005466"/>
    </source>
</evidence>
<feature type="chain" id="PRO_5042518482" description="FAD-binding PCMH-type domain-containing protein" evidence="3">
    <location>
        <begin position="25"/>
        <end position="591"/>
    </location>
</feature>
<dbReference type="InterPro" id="IPR036318">
    <property type="entry name" value="FAD-bd_PCMH-like_sf"/>
</dbReference>
<keyword evidence="6" id="KW-1185">Reference proteome</keyword>
<evidence type="ECO:0000259" key="4">
    <source>
        <dbReference type="PROSITE" id="PS51387"/>
    </source>
</evidence>
<dbReference type="InterPro" id="IPR016169">
    <property type="entry name" value="FAD-bd_PCMH_sub2"/>
</dbReference>
<dbReference type="Pfam" id="PF08031">
    <property type="entry name" value="BBE"/>
    <property type="match status" value="1"/>
</dbReference>
<dbReference type="GO" id="GO:0071949">
    <property type="term" value="F:FAD binding"/>
    <property type="evidence" value="ECO:0007669"/>
    <property type="project" value="InterPro"/>
</dbReference>
<dbReference type="InterPro" id="IPR006094">
    <property type="entry name" value="Oxid_FAD_bind_N"/>
</dbReference>
<proteinExistence type="inferred from homology"/>
<feature type="signal peptide" evidence="3">
    <location>
        <begin position="1"/>
        <end position="24"/>
    </location>
</feature>
<dbReference type="Pfam" id="PF01565">
    <property type="entry name" value="FAD_binding_4"/>
    <property type="match status" value="1"/>
</dbReference>
<reference evidence="5" key="2">
    <citation type="submission" date="2023-06" db="EMBL/GenBank/DDBJ databases">
        <authorList>
            <consortium name="Lawrence Berkeley National Laboratory"/>
            <person name="Haridas S."/>
            <person name="Hensen N."/>
            <person name="Bonometti L."/>
            <person name="Westerberg I."/>
            <person name="Brannstrom I.O."/>
            <person name="Guillou S."/>
            <person name="Cros-Aarteil S."/>
            <person name="Calhoun S."/>
            <person name="Kuo A."/>
            <person name="Mondo S."/>
            <person name="Pangilinan J."/>
            <person name="Riley R."/>
            <person name="Labutti K."/>
            <person name="Andreopoulos B."/>
            <person name="Lipzen A."/>
            <person name="Chen C."/>
            <person name="Yanf M."/>
            <person name="Daum C."/>
            <person name="Ng V."/>
            <person name="Clum A."/>
            <person name="Steindorff A."/>
            <person name="Ohm R."/>
            <person name="Martin F."/>
            <person name="Silar P."/>
            <person name="Natvig D."/>
            <person name="Lalanne C."/>
            <person name="Gautier V."/>
            <person name="Ament-Velasquez S.L."/>
            <person name="Kruys A."/>
            <person name="Hutchinson M.I."/>
            <person name="Powell A.J."/>
            <person name="Barry K."/>
            <person name="Miller A.N."/>
            <person name="Grigoriev I.V."/>
            <person name="Debuchy R."/>
            <person name="Gladieux P."/>
            <person name="Thoren M.H."/>
            <person name="Johannesson H."/>
        </authorList>
    </citation>
    <scope>NUCLEOTIDE SEQUENCE</scope>
    <source>
        <strain evidence="5">CBS 955.72</strain>
    </source>
</reference>
<dbReference type="PROSITE" id="PS51387">
    <property type="entry name" value="FAD_PCMH"/>
    <property type="match status" value="1"/>
</dbReference>
<dbReference type="Gene3D" id="3.30.465.10">
    <property type="match status" value="2"/>
</dbReference>
<protein>
    <recommendedName>
        <fullName evidence="4">FAD-binding PCMH-type domain-containing protein</fullName>
    </recommendedName>
</protein>
<sequence>MALLNPSFCTALFLLTWLLSTAYAITSSPRSPPPHQLCKAVPGTPNWPSPASWARLNESTGGRVLQPSAPGAVCHPGQPDYNAAECAAVRNGWKTYEFHQADPVSVDWNQWANDSCLPFDGDPCSHQGYPVFVVNASTARHVKLGVDFAAKHNIRLVVKSSGHDFLGRSVAPNSLSIWVHHLKGIQTHDSFRPKHCSSTINTTAVTVGGGTQMMDLYAALDEIGQTVVGGGGKTVSVGGYLTGGGHGLLSAQYGLAADQVLEAEIVTPTGEIITASECQDTDLFWAIRGGGGSTFGALTSVTLATFPTPRLTSLQLLIATPSTTPKPTIFAMVALVLSHFPTLSDAGLSGYTFFSAALPNSDAGGLLSLAVLPNQPPSAMAALWASVLATIETAWPHTFLVLPETNEYPSFYAWFQDYFDSSAAGTNTFVGSRLLGREALTGNLSRNAEVLARFAGGGIGTAYLVSGKGVRDARPRGGGNAVLPAWRTAYVHATFGVDFEPLNTTARAEALSKVNYYLEPMRELAPDLGAYMNEANPEEPDWQHQFWGDNYERLLHIKRKVDPNDVFWCTPCVGNERWQQVGDRLCRVGNT</sequence>
<dbReference type="EMBL" id="JAUIQD010000001">
    <property type="protein sequence ID" value="KAK3363439.1"/>
    <property type="molecule type" value="Genomic_DNA"/>
</dbReference>
<evidence type="ECO:0000256" key="2">
    <source>
        <dbReference type="ARBA" id="ARBA00023002"/>
    </source>
</evidence>
<evidence type="ECO:0000256" key="3">
    <source>
        <dbReference type="SAM" id="SignalP"/>
    </source>
</evidence>
<name>A0AAJ0MK47_9PEZI</name>
<dbReference type="SUPFAM" id="SSF56176">
    <property type="entry name" value="FAD-binding/transporter-associated domain-like"/>
    <property type="match status" value="1"/>
</dbReference>
<dbReference type="PANTHER" id="PTHR13878:SF91">
    <property type="entry name" value="FAD BINDING DOMAIN PROTEIN (AFU_ORTHOLOGUE AFUA_6G12070)-RELATED"/>
    <property type="match status" value="1"/>
</dbReference>
<organism evidence="5 6">
    <name type="scientific">Lasiosphaeria hispida</name>
    <dbReference type="NCBI Taxonomy" id="260671"/>
    <lineage>
        <taxon>Eukaryota</taxon>
        <taxon>Fungi</taxon>
        <taxon>Dikarya</taxon>
        <taxon>Ascomycota</taxon>
        <taxon>Pezizomycotina</taxon>
        <taxon>Sordariomycetes</taxon>
        <taxon>Sordariomycetidae</taxon>
        <taxon>Sordariales</taxon>
        <taxon>Lasiosphaeriaceae</taxon>
        <taxon>Lasiosphaeria</taxon>
    </lineage>
</organism>
<gene>
    <name evidence="5" type="ORF">B0T25DRAFT_445124</name>
</gene>
<dbReference type="Proteomes" id="UP001275084">
    <property type="component" value="Unassembled WGS sequence"/>
</dbReference>